<dbReference type="EMBL" id="FTMN01000002">
    <property type="protein sequence ID" value="SIQ14476.1"/>
    <property type="molecule type" value="Genomic_DNA"/>
</dbReference>
<evidence type="ECO:0000313" key="1">
    <source>
        <dbReference type="EMBL" id="SIQ14476.1"/>
    </source>
</evidence>
<evidence type="ECO:0000313" key="2">
    <source>
        <dbReference type="Proteomes" id="UP000186895"/>
    </source>
</evidence>
<dbReference type="Proteomes" id="UP000186895">
    <property type="component" value="Unassembled WGS sequence"/>
</dbReference>
<sequence>MQCECQSRLNEKILQAVKANLPKGSLEPKAELVNYAFIMNGNSMDTRVFLEFSGEVMVPKRGGGLKKQKIKQKITTAYCPFCGTPAENKDKE</sequence>
<dbReference type="AlphaFoldDB" id="A0A1N6QDH7"/>
<dbReference type="RefSeq" id="WP_076461890.1">
    <property type="nucleotide sequence ID" value="NZ_FTMN01000002.1"/>
</dbReference>
<name>A0A1N6QDH7_9GAMM</name>
<organism evidence="1 2">
    <name type="scientific">Marinobacterium stanieri</name>
    <dbReference type="NCBI Taxonomy" id="49186"/>
    <lineage>
        <taxon>Bacteria</taxon>
        <taxon>Pseudomonadati</taxon>
        <taxon>Pseudomonadota</taxon>
        <taxon>Gammaproteobacteria</taxon>
        <taxon>Oceanospirillales</taxon>
        <taxon>Oceanospirillaceae</taxon>
        <taxon>Marinobacterium</taxon>
    </lineage>
</organism>
<accession>A0A1N6QDH7</accession>
<proteinExistence type="predicted"/>
<gene>
    <name evidence="1" type="ORF">SAMN05421647_102426</name>
</gene>
<protein>
    <submittedName>
        <fullName evidence="1">Uncharacterized protein</fullName>
    </submittedName>
</protein>
<dbReference type="STRING" id="49186.SAMN05421647_102426"/>
<keyword evidence="2" id="KW-1185">Reference proteome</keyword>
<reference evidence="1 2" key="1">
    <citation type="submission" date="2017-01" db="EMBL/GenBank/DDBJ databases">
        <authorList>
            <person name="Mah S.A."/>
            <person name="Swanson W.J."/>
            <person name="Moy G.W."/>
            <person name="Vacquier V.D."/>
        </authorList>
    </citation>
    <scope>NUCLEOTIDE SEQUENCE [LARGE SCALE GENOMIC DNA]</scope>
    <source>
        <strain evidence="1 2">DSM 7027</strain>
    </source>
</reference>